<keyword evidence="2" id="KW-1185">Reference proteome</keyword>
<dbReference type="Proteomes" id="UP000011157">
    <property type="component" value="Chromosome"/>
</dbReference>
<reference evidence="1 2" key="1">
    <citation type="journal article" date="2013" name="J. Bacteriol.">
        <title>Complete Genome Sequence of the Frog Pathogen Mycobacterium ulcerans Ecovar Liflandii.</title>
        <authorList>
            <person name="Tobias N.J."/>
            <person name="Doig K.D."/>
            <person name="Medema M.H."/>
            <person name="Chen H."/>
            <person name="Haring V."/>
            <person name="Moore R."/>
            <person name="Seemann T."/>
            <person name="Stinear T.P."/>
        </authorList>
    </citation>
    <scope>NUCLEOTIDE SEQUENCE [LARGE SCALE GENOMIC DNA]</scope>
    <source>
        <strain evidence="1 2">128FXT</strain>
    </source>
</reference>
<gene>
    <name evidence="1" type="ordered locus">MULP_05402</name>
</gene>
<evidence type="ECO:0000313" key="2">
    <source>
        <dbReference type="Proteomes" id="UP000011157"/>
    </source>
</evidence>
<dbReference type="PATRIC" id="fig|459424.11.peg.5553"/>
<sequence length="72" mass="7961">MRSEVVSGFGVEDLREHRDHACEIRVGARCVTSAVQPFQVSLPPVEARTAFGQQEIEELAGERPLPSRNGWA</sequence>
<proteinExistence type="predicted"/>
<dbReference type="KEGG" id="mli:MULP_05402"/>
<dbReference type="EMBL" id="CP003899">
    <property type="protein sequence ID" value="AGC64829.1"/>
    <property type="molecule type" value="Genomic_DNA"/>
</dbReference>
<accession>L7VHF1</accession>
<protein>
    <submittedName>
        <fullName evidence="1">Uncharacterized protein</fullName>
    </submittedName>
</protein>
<dbReference type="AlphaFoldDB" id="L7VHF1"/>
<organism evidence="1 2">
    <name type="scientific">Mycobacterium liflandii (strain 128FXT)</name>
    <dbReference type="NCBI Taxonomy" id="459424"/>
    <lineage>
        <taxon>Bacteria</taxon>
        <taxon>Bacillati</taxon>
        <taxon>Actinomycetota</taxon>
        <taxon>Actinomycetes</taxon>
        <taxon>Mycobacteriales</taxon>
        <taxon>Mycobacteriaceae</taxon>
        <taxon>Mycobacterium</taxon>
        <taxon>Mycobacterium ulcerans group</taxon>
    </lineage>
</organism>
<evidence type="ECO:0000313" key="1">
    <source>
        <dbReference type="EMBL" id="AGC64829.1"/>
    </source>
</evidence>
<dbReference type="HOGENOM" id="CLU_2718038_0_0_11"/>
<name>L7VHF1_MYCL1</name>